<sequence>MIYITGDLHGDIDIAKLLDENFMQHVTADDYVIICGDFGLIWKTYEDETEKEWLDFLEEAPYTTLFIDGNHENFYRLYHDYPTVFINGGLAHQIRPSIYHLMRGQIFTIEHKTFFTMGGATSIDRFLRIEGKSWWARELPNETEYKQALINLMKHHNHVDYVLTHCLPTSLQSRLPKYTLPDDLTEFLERISHILHFKKWYCGHYHLDTTLEGRYRVLYNDIISIENEIYTDDIE</sequence>
<dbReference type="OrthoDB" id="9787800at2"/>
<organism evidence="1 2">
    <name type="scientific">Intestinibaculum porci</name>
    <dbReference type="NCBI Taxonomy" id="2487118"/>
    <lineage>
        <taxon>Bacteria</taxon>
        <taxon>Bacillati</taxon>
        <taxon>Bacillota</taxon>
        <taxon>Erysipelotrichia</taxon>
        <taxon>Erysipelotrichales</taxon>
        <taxon>Erysipelotrichaceae</taxon>
        <taxon>Intestinibaculum</taxon>
    </lineage>
</organism>
<gene>
    <name evidence="1" type="ORF">SG0102_27120</name>
</gene>
<proteinExistence type="predicted"/>
<dbReference type="Proteomes" id="UP000268059">
    <property type="component" value="Chromosome"/>
</dbReference>
<dbReference type="AlphaFoldDB" id="A0A3G9JTC2"/>
<dbReference type="KEGG" id="ebm:SG0102_27120"/>
<accession>A0A3G9JTC2</accession>
<dbReference type="InParanoid" id="A0A3G9JTC2"/>
<keyword evidence="2" id="KW-1185">Reference proteome</keyword>
<evidence type="ECO:0000313" key="1">
    <source>
        <dbReference type="EMBL" id="BBH27778.1"/>
    </source>
</evidence>
<dbReference type="InterPro" id="IPR029052">
    <property type="entry name" value="Metallo-depent_PP-like"/>
</dbReference>
<reference evidence="1 2" key="1">
    <citation type="submission" date="2018-11" db="EMBL/GenBank/DDBJ databases">
        <title>Novel Erysipelotrichaceae bacterium isolated from small intestine of a swine.</title>
        <authorList>
            <person name="Kim J.S."/>
            <person name="Choe H."/>
            <person name="Lee Y.R."/>
            <person name="Kim K.M."/>
            <person name="Park D.S."/>
        </authorList>
    </citation>
    <scope>NUCLEOTIDE SEQUENCE [LARGE SCALE GENOMIC DNA]</scope>
    <source>
        <strain evidence="1 2">SG0102</strain>
    </source>
</reference>
<dbReference type="SUPFAM" id="SSF56300">
    <property type="entry name" value="Metallo-dependent phosphatases"/>
    <property type="match status" value="1"/>
</dbReference>
<dbReference type="EMBL" id="AP019309">
    <property type="protein sequence ID" value="BBH27778.1"/>
    <property type="molecule type" value="Genomic_DNA"/>
</dbReference>
<name>A0A3G9JTC2_9FIRM</name>
<dbReference type="RefSeq" id="WP_125120475.1">
    <property type="nucleotide sequence ID" value="NZ_AP019309.1"/>
</dbReference>
<protein>
    <submittedName>
        <fullName evidence="1">Uncharacterized protein</fullName>
    </submittedName>
</protein>
<dbReference type="Gene3D" id="3.60.21.10">
    <property type="match status" value="1"/>
</dbReference>
<evidence type="ECO:0000313" key="2">
    <source>
        <dbReference type="Proteomes" id="UP000268059"/>
    </source>
</evidence>